<name>A0A385AFH0_LATCU</name>
<dbReference type="Proteomes" id="UP000257607">
    <property type="component" value="Chromosome"/>
</dbReference>
<evidence type="ECO:0000313" key="2">
    <source>
        <dbReference type="Proteomes" id="UP000257607"/>
    </source>
</evidence>
<evidence type="ECO:0000313" key="1">
    <source>
        <dbReference type="EMBL" id="AXN36348.1"/>
    </source>
</evidence>
<reference evidence="1 2" key="1">
    <citation type="submission" date="2018-07" db="EMBL/GenBank/DDBJ databases">
        <title>Lactobacillus curvatus genome sequence.</title>
        <authorList>
            <person name="Prechtl R."/>
        </authorList>
    </citation>
    <scope>NUCLEOTIDE SEQUENCE [LARGE SCALE GENOMIC DNA]</scope>
    <source>
        <strain evidence="1 2">TMW 1.1928</strain>
    </source>
</reference>
<dbReference type="Pfam" id="PF17820">
    <property type="entry name" value="PDZ_6"/>
    <property type="match status" value="1"/>
</dbReference>
<dbReference type="Gene3D" id="2.30.42.10">
    <property type="match status" value="1"/>
</dbReference>
<dbReference type="SUPFAM" id="SSF50156">
    <property type="entry name" value="PDZ domain-like"/>
    <property type="match status" value="1"/>
</dbReference>
<dbReference type="InterPro" id="IPR041489">
    <property type="entry name" value="PDZ_6"/>
</dbReference>
<dbReference type="InterPro" id="IPR036034">
    <property type="entry name" value="PDZ_sf"/>
</dbReference>
<organism evidence="1 2">
    <name type="scientific">Latilactobacillus curvatus</name>
    <name type="common">Lactobacillus curvatus</name>
    <dbReference type="NCBI Taxonomy" id="28038"/>
    <lineage>
        <taxon>Bacteria</taxon>
        <taxon>Bacillati</taxon>
        <taxon>Bacillota</taxon>
        <taxon>Bacilli</taxon>
        <taxon>Lactobacillales</taxon>
        <taxon>Lactobacillaceae</taxon>
        <taxon>Latilactobacillus</taxon>
    </lineage>
</organism>
<accession>A0A385AFH0</accession>
<dbReference type="InterPro" id="IPR001478">
    <property type="entry name" value="PDZ"/>
</dbReference>
<sequence>MTMIIDILRPLLTAPLLWLAIVYAGWLAHRRISLERKTFRIAINPRWIEVGHFVGHGLLAGLALSCCTLVLGAMVNMQWWLVYQLIAILSLLVAARWQNVSATFLISALVYAGATFIWPQYQMEGQASLLAELLVIIGLVTVINSVLQRWDAEATVTPRVMTSKRGRLTAFFMSRQIYIAPVFFLVPGAIDMPSLGFWPVLNIGHQSYSLVILPLLLGFSLKAVKGLMKSVVTKNANSYLIFGLLLVGFGLIAVAFPNWIIGMLTVALVLSCALQWRLSRRSAHERQLHFTKPYDGVFILGILRETPAAKMGLVVGDTIVECNGEAVSNNDNFYRAIQSQPTYCHLKVQDLNGEFRMAEGAIFADAPHELGVVLFPEN</sequence>
<proteinExistence type="predicted"/>
<dbReference type="AlphaFoldDB" id="A0A385AFH0"/>
<dbReference type="SMART" id="SM00228">
    <property type="entry name" value="PDZ"/>
    <property type="match status" value="1"/>
</dbReference>
<dbReference type="EMBL" id="CP031003">
    <property type="protein sequence ID" value="AXN36348.1"/>
    <property type="molecule type" value="Genomic_DNA"/>
</dbReference>
<protein>
    <submittedName>
        <fullName evidence="1">PDZ domain-containing protein</fullName>
    </submittedName>
</protein>
<gene>
    <name evidence="1" type="ORF">DT351_08195</name>
</gene>